<dbReference type="PANTHER" id="PTHR10840:SF0">
    <property type="entry name" value="PROGRAMMED CELL DEATH PROTEIN 5"/>
    <property type="match status" value="1"/>
</dbReference>
<feature type="region of interest" description="Disordered" evidence="2">
    <location>
        <begin position="14"/>
        <end position="42"/>
    </location>
</feature>
<comment type="similarity">
    <text evidence="1">Belongs to the PDCD5 family.</text>
</comment>
<reference evidence="3" key="2">
    <citation type="submission" date="2020-06" db="EMBL/GenBank/DDBJ databases">
        <authorList>
            <consortium name="DOE Joint Genome Institute"/>
            <person name="Calhoun S."/>
            <person name="Polle J.E."/>
            <person name="Mckie-Krisberg Z."/>
            <person name="Prochnik S."/>
            <person name="Neofotis P."/>
            <person name="Yim W.C."/>
            <person name="Hathwaik L.T."/>
            <person name="Jenkins J."/>
            <person name="Molina H."/>
            <person name="Bunkenborg J."/>
            <person name="Grigoriev I.V."/>
            <person name="Barry K."/>
            <person name="Schmutz J."/>
            <person name="Jin E."/>
            <person name="Cushman J.C."/>
            <person name="Magnuson J.K."/>
        </authorList>
    </citation>
    <scope>NUCLEOTIDE SEQUENCE</scope>
    <source>
        <strain evidence="3">CCAP 19/18</strain>
    </source>
</reference>
<name>A0ABQ7G6G7_DUNSA</name>
<proteinExistence type="inferred from homology"/>
<evidence type="ECO:0000313" key="3">
    <source>
        <dbReference type="EMBL" id="KAF5830204.1"/>
    </source>
</evidence>
<dbReference type="PANTHER" id="PTHR10840">
    <property type="entry name" value="PROGRAMMED CELL DEATH PROTEIN 5"/>
    <property type="match status" value="1"/>
</dbReference>
<feature type="region of interest" description="Disordered" evidence="2">
    <location>
        <begin position="110"/>
        <end position="130"/>
    </location>
</feature>
<dbReference type="Proteomes" id="UP000815325">
    <property type="component" value="Unassembled WGS sequence"/>
</dbReference>
<organism evidence="3 4">
    <name type="scientific">Dunaliella salina</name>
    <name type="common">Green alga</name>
    <name type="synonym">Protococcus salinus</name>
    <dbReference type="NCBI Taxonomy" id="3046"/>
    <lineage>
        <taxon>Eukaryota</taxon>
        <taxon>Viridiplantae</taxon>
        <taxon>Chlorophyta</taxon>
        <taxon>core chlorophytes</taxon>
        <taxon>Chlorophyceae</taxon>
        <taxon>CS clade</taxon>
        <taxon>Chlamydomonadales</taxon>
        <taxon>Dunaliellaceae</taxon>
        <taxon>Dunaliella</taxon>
    </lineage>
</organism>
<dbReference type="Gene3D" id="1.10.8.140">
    <property type="entry name" value="PDCD5-like"/>
    <property type="match status" value="1"/>
</dbReference>
<dbReference type="SUPFAM" id="SSF46950">
    <property type="entry name" value="Double-stranded DNA-binding domain"/>
    <property type="match status" value="1"/>
</dbReference>
<comment type="caution">
    <text evidence="3">The sequence shown here is derived from an EMBL/GenBank/DDBJ whole genome shotgun (WGS) entry which is preliminary data.</text>
</comment>
<keyword evidence="4" id="KW-1185">Reference proteome</keyword>
<reference evidence="3" key="1">
    <citation type="submission" date="2017-08" db="EMBL/GenBank/DDBJ databases">
        <authorList>
            <person name="Polle J.E."/>
            <person name="Barry K."/>
            <person name="Cushman J."/>
            <person name="Schmutz J."/>
            <person name="Tran D."/>
            <person name="Hathwaick L.T."/>
            <person name="Yim W.C."/>
            <person name="Jenkins J."/>
            <person name="Mckie-Krisberg Z.M."/>
            <person name="Prochnik S."/>
            <person name="Lindquist E."/>
            <person name="Dockter R.B."/>
            <person name="Adam C."/>
            <person name="Molina H."/>
            <person name="Bunkerborg J."/>
            <person name="Jin E."/>
            <person name="Buchheim M."/>
            <person name="Magnuson J."/>
        </authorList>
    </citation>
    <scope>NUCLEOTIDE SEQUENCE</scope>
    <source>
        <strain evidence="3">CCAP 19/18</strain>
    </source>
</reference>
<evidence type="ECO:0000313" key="4">
    <source>
        <dbReference type="Proteomes" id="UP000815325"/>
    </source>
</evidence>
<evidence type="ECO:0000256" key="1">
    <source>
        <dbReference type="ARBA" id="ARBA00010490"/>
    </source>
</evidence>
<dbReference type="InterPro" id="IPR036883">
    <property type="entry name" value="PDCD5-like_sf"/>
</dbReference>
<sequence length="130" mass="14920">MDPEMEQIRQRRMQELMAKQGGGGGMPISPEDQQDKEEQARALEEKRRTMLKAVMSNEARERLSRIALVKPEKARAVESMLLGMAQRGQLTSKVSEEQLVSMLEQINEQTGGSKPKITIQRRRYNFDDDE</sequence>
<dbReference type="EMBL" id="MU070068">
    <property type="protein sequence ID" value="KAF5830205.1"/>
    <property type="molecule type" value="Genomic_DNA"/>
</dbReference>
<dbReference type="PIRSF" id="PIRSF015730">
    <property type="entry name" value="TFAR19"/>
    <property type="match status" value="1"/>
</dbReference>
<dbReference type="InterPro" id="IPR002836">
    <property type="entry name" value="PDCD5-like"/>
</dbReference>
<protein>
    <submittedName>
        <fullName evidence="3">Programmed cell death protein 5</fullName>
    </submittedName>
</protein>
<dbReference type="EMBL" id="MU070068">
    <property type="protein sequence ID" value="KAF5830204.1"/>
    <property type="molecule type" value="Genomic_DNA"/>
</dbReference>
<accession>A0ABQ7G6G7</accession>
<gene>
    <name evidence="3" type="ORF">DUNSADRAFT_14891</name>
</gene>
<evidence type="ECO:0000256" key="2">
    <source>
        <dbReference type="SAM" id="MobiDB-lite"/>
    </source>
</evidence>
<dbReference type="Pfam" id="PF01984">
    <property type="entry name" value="dsDNA_bind"/>
    <property type="match status" value="1"/>
</dbReference>